<feature type="region of interest" description="Disordered" evidence="1">
    <location>
        <begin position="303"/>
        <end position="322"/>
    </location>
</feature>
<gene>
    <name evidence="3" type="ORF">CWI39_3072p0010</name>
</gene>
<evidence type="ECO:0000313" key="4">
    <source>
        <dbReference type="Proteomes" id="UP000293045"/>
    </source>
</evidence>
<dbReference type="PANTHER" id="PTHR11140">
    <property type="entry name" value="PRE-MRNA SPLICING FACTOR PRP8"/>
    <property type="match status" value="1"/>
</dbReference>
<dbReference type="InterPro" id="IPR019580">
    <property type="entry name" value="Prp8_U6-snRNA-bd"/>
</dbReference>
<evidence type="ECO:0000256" key="1">
    <source>
        <dbReference type="SAM" id="MobiDB-lite"/>
    </source>
</evidence>
<dbReference type="GO" id="GO:0000244">
    <property type="term" value="P:spliceosomal tri-snRNP complex assembly"/>
    <property type="evidence" value="ECO:0007669"/>
    <property type="project" value="TreeGrafter"/>
</dbReference>
<feature type="non-terminal residue" evidence="3">
    <location>
        <position position="322"/>
    </location>
</feature>
<dbReference type="GO" id="GO:0017070">
    <property type="term" value="F:U6 snRNA binding"/>
    <property type="evidence" value="ECO:0007669"/>
    <property type="project" value="InterPro"/>
</dbReference>
<organism evidence="3 4">
    <name type="scientific">Hamiltosporidium magnivora</name>
    <dbReference type="NCBI Taxonomy" id="148818"/>
    <lineage>
        <taxon>Eukaryota</taxon>
        <taxon>Fungi</taxon>
        <taxon>Fungi incertae sedis</taxon>
        <taxon>Microsporidia</taxon>
        <taxon>Dubosqiidae</taxon>
        <taxon>Hamiltosporidium</taxon>
    </lineage>
</organism>
<feature type="region of interest" description="Disordered" evidence="1">
    <location>
        <begin position="227"/>
        <end position="278"/>
    </location>
</feature>
<feature type="domain" description="Pre-mRNA-processing-splicing factor 8 U6-snRNA-binding" evidence="2">
    <location>
        <begin position="96"/>
        <end position="187"/>
    </location>
</feature>
<dbReference type="Pfam" id="PF10596">
    <property type="entry name" value="U6-snRNA_bdg"/>
    <property type="match status" value="1"/>
</dbReference>
<proteinExistence type="predicted"/>
<name>A0A4V2JTR7_9MICR</name>
<dbReference type="InterPro" id="IPR027652">
    <property type="entry name" value="PRP8"/>
</dbReference>
<dbReference type="GO" id="GO:0071013">
    <property type="term" value="C:catalytic step 2 spliceosome"/>
    <property type="evidence" value="ECO:0007669"/>
    <property type="project" value="TreeGrafter"/>
</dbReference>
<dbReference type="GO" id="GO:0030620">
    <property type="term" value="F:U2 snRNA binding"/>
    <property type="evidence" value="ECO:0007669"/>
    <property type="project" value="TreeGrafter"/>
</dbReference>
<dbReference type="GO" id="GO:0030623">
    <property type="term" value="F:U5 snRNA binding"/>
    <property type="evidence" value="ECO:0007669"/>
    <property type="project" value="TreeGrafter"/>
</dbReference>
<feature type="region of interest" description="Disordered" evidence="1">
    <location>
        <begin position="1"/>
        <end position="40"/>
    </location>
</feature>
<feature type="compositionally biased region" description="Low complexity" evidence="1">
    <location>
        <begin position="72"/>
        <end position="86"/>
    </location>
</feature>
<feature type="compositionally biased region" description="Low complexity" evidence="1">
    <location>
        <begin position="227"/>
        <end position="275"/>
    </location>
</feature>
<dbReference type="GO" id="GO:0005682">
    <property type="term" value="C:U5 snRNP"/>
    <property type="evidence" value="ECO:0007669"/>
    <property type="project" value="TreeGrafter"/>
</dbReference>
<feature type="compositionally biased region" description="Basic and acidic residues" evidence="1">
    <location>
        <begin position="310"/>
        <end position="322"/>
    </location>
</feature>
<dbReference type="AlphaFoldDB" id="A0A4V2JTR7"/>
<dbReference type="VEuPathDB" id="MicrosporidiaDB:CWI36_2186p0010"/>
<dbReference type="PANTHER" id="PTHR11140:SF0">
    <property type="entry name" value="PRE-MRNA-PROCESSING-SPLICING FACTOR 8"/>
    <property type="match status" value="1"/>
</dbReference>
<feature type="region of interest" description="Disordered" evidence="1">
    <location>
        <begin position="53"/>
        <end position="86"/>
    </location>
</feature>
<protein>
    <submittedName>
        <fullName evidence="3">PrP8 U6-snRNA-interacting domain-containing protein</fullName>
    </submittedName>
</protein>
<dbReference type="EMBL" id="PIXR01003072">
    <property type="protein sequence ID" value="TBT97251.1"/>
    <property type="molecule type" value="Genomic_DNA"/>
</dbReference>
<dbReference type="GO" id="GO:0030619">
    <property type="term" value="F:U1 snRNA binding"/>
    <property type="evidence" value="ECO:0007669"/>
    <property type="project" value="TreeGrafter"/>
</dbReference>
<evidence type="ECO:0000313" key="3">
    <source>
        <dbReference type="EMBL" id="TBT97251.1"/>
    </source>
</evidence>
<evidence type="ECO:0000259" key="2">
    <source>
        <dbReference type="Pfam" id="PF10596"/>
    </source>
</evidence>
<dbReference type="GO" id="GO:0097157">
    <property type="term" value="F:pre-mRNA intronic binding"/>
    <property type="evidence" value="ECO:0007669"/>
    <property type="project" value="TreeGrafter"/>
</dbReference>
<accession>A0A4V2JTR7</accession>
<comment type="caution">
    <text evidence="3">The sequence shown here is derived from an EMBL/GenBank/DDBJ whole genome shotgun (WGS) entry which is preliminary data.</text>
</comment>
<feature type="compositionally biased region" description="Polar residues" evidence="1">
    <location>
        <begin position="53"/>
        <end position="71"/>
    </location>
</feature>
<sequence length="322" mass="35392">MLEGVSNRGSEVEGVSNSVDEVGGVSNRGSEVGGDSNRYSNIKGISNSVDDYNPVSSSTSNYNPLTTSNYHPLTTTNTNNPTITNNPTTTIPLISLHTLSAFEESMKYKKLTLAQQQGINILPNKRFIFWWSPTLNRSNVYIGYCIELEQTEIKMYGKLNTLKTCYLQVFRNSLWSKIQRSITREVSRYMMEGGDMVGGDMLEDMVGYNMLGGNMLGYSNSNNGVSYKSNSNTSNNSVSYKSSNSNSNTSNSNSNNPSYTSNNTTNNNPTNNNPSITIIDNDSCILVKRVLKDLEIGYYDTIGNSVKDGVSSRDKDGVNDGV</sequence>
<dbReference type="VEuPathDB" id="MicrosporidiaDB:CWI39_3072p0010"/>
<reference evidence="3 4" key="1">
    <citation type="submission" date="2017-12" db="EMBL/GenBank/DDBJ databases">
        <authorList>
            <person name="Pombert J.-F."/>
            <person name="Haag K.L."/>
            <person name="Ebert D."/>
        </authorList>
    </citation>
    <scope>NUCLEOTIDE SEQUENCE [LARGE SCALE GENOMIC DNA]</scope>
    <source>
        <strain evidence="3">IL-BN-2</strain>
    </source>
</reference>
<dbReference type="Proteomes" id="UP000293045">
    <property type="component" value="Unassembled WGS sequence"/>
</dbReference>